<evidence type="ECO:0000256" key="2">
    <source>
        <dbReference type="SAM" id="SignalP"/>
    </source>
</evidence>
<protein>
    <submittedName>
        <fullName evidence="3">Uncharacterized protein</fullName>
    </submittedName>
</protein>
<keyword evidence="2" id="KW-0732">Signal</keyword>
<reference evidence="4" key="1">
    <citation type="submission" date="2012-07" db="EMBL/GenBank/DDBJ databases">
        <title>Genome of the Chinese tree shrew, a rising model animal genetically related to primates.</title>
        <authorList>
            <person name="Zhang G."/>
            <person name="Fan Y."/>
            <person name="Yao Y."/>
            <person name="Huang Z."/>
        </authorList>
    </citation>
    <scope>NUCLEOTIDE SEQUENCE [LARGE SCALE GENOMIC DNA]</scope>
</reference>
<dbReference type="EMBL" id="KB321041">
    <property type="protein sequence ID" value="ELW48469.1"/>
    <property type="molecule type" value="Genomic_DNA"/>
</dbReference>
<feature type="region of interest" description="Disordered" evidence="1">
    <location>
        <begin position="61"/>
        <end position="165"/>
    </location>
</feature>
<dbReference type="Proteomes" id="UP000011518">
    <property type="component" value="Unassembled WGS sequence"/>
</dbReference>
<gene>
    <name evidence="3" type="ORF">TREES_T100007895</name>
</gene>
<accession>L9JDS7</accession>
<proteinExistence type="predicted"/>
<sequence length="165" mass="17062">MGTKLPLLSLRAVTLLRPSSSAPTLQSPVSSTHWGSALANARDPDAQLLGSLRAVTLLRPSSSAPTLQSPVSSTHWGSALANARDPDAQLLGTDSRIPDGGQDSEPGRLSAAARTGSEMVTGAGAHPSPPEQHTSDPGRAEEPRHDERAGTGLRDSGYPGAPQRH</sequence>
<dbReference type="InParanoid" id="L9JDS7"/>
<evidence type="ECO:0000313" key="3">
    <source>
        <dbReference type="EMBL" id="ELW48469.1"/>
    </source>
</evidence>
<evidence type="ECO:0000313" key="4">
    <source>
        <dbReference type="Proteomes" id="UP000011518"/>
    </source>
</evidence>
<feature type="compositionally biased region" description="Polar residues" evidence="1">
    <location>
        <begin position="61"/>
        <end position="76"/>
    </location>
</feature>
<keyword evidence="4" id="KW-1185">Reference proteome</keyword>
<evidence type="ECO:0000256" key="1">
    <source>
        <dbReference type="SAM" id="MobiDB-lite"/>
    </source>
</evidence>
<feature type="signal peptide" evidence="2">
    <location>
        <begin position="1"/>
        <end position="21"/>
    </location>
</feature>
<reference evidence="4" key="2">
    <citation type="journal article" date="2013" name="Nat. Commun.">
        <title>Genome of the Chinese tree shrew.</title>
        <authorList>
            <person name="Fan Y."/>
            <person name="Huang Z.Y."/>
            <person name="Cao C.C."/>
            <person name="Chen C.S."/>
            <person name="Chen Y.X."/>
            <person name="Fan D.D."/>
            <person name="He J."/>
            <person name="Hou H.L."/>
            <person name="Hu L."/>
            <person name="Hu X.T."/>
            <person name="Jiang X.T."/>
            <person name="Lai R."/>
            <person name="Lang Y.S."/>
            <person name="Liang B."/>
            <person name="Liao S.G."/>
            <person name="Mu D."/>
            <person name="Ma Y.Y."/>
            <person name="Niu Y.Y."/>
            <person name="Sun X.Q."/>
            <person name="Xia J.Q."/>
            <person name="Xiao J."/>
            <person name="Xiong Z.Q."/>
            <person name="Xu L."/>
            <person name="Yang L."/>
            <person name="Zhang Y."/>
            <person name="Zhao W."/>
            <person name="Zhao X.D."/>
            <person name="Zheng Y.T."/>
            <person name="Zhou J.M."/>
            <person name="Zhu Y.B."/>
            <person name="Zhang G.J."/>
            <person name="Wang J."/>
            <person name="Yao Y.G."/>
        </authorList>
    </citation>
    <scope>NUCLEOTIDE SEQUENCE [LARGE SCALE GENOMIC DNA]</scope>
</reference>
<dbReference type="AlphaFoldDB" id="L9JDS7"/>
<name>L9JDS7_TUPCH</name>
<feature type="compositionally biased region" description="Basic and acidic residues" evidence="1">
    <location>
        <begin position="133"/>
        <end position="149"/>
    </location>
</feature>
<feature type="chain" id="PRO_5003999087" evidence="2">
    <location>
        <begin position="22"/>
        <end position="165"/>
    </location>
</feature>
<organism evidence="3 4">
    <name type="scientific">Tupaia chinensis</name>
    <name type="common">Chinese tree shrew</name>
    <name type="synonym">Tupaia belangeri chinensis</name>
    <dbReference type="NCBI Taxonomy" id="246437"/>
    <lineage>
        <taxon>Eukaryota</taxon>
        <taxon>Metazoa</taxon>
        <taxon>Chordata</taxon>
        <taxon>Craniata</taxon>
        <taxon>Vertebrata</taxon>
        <taxon>Euteleostomi</taxon>
        <taxon>Mammalia</taxon>
        <taxon>Eutheria</taxon>
        <taxon>Euarchontoglires</taxon>
        <taxon>Scandentia</taxon>
        <taxon>Tupaiidae</taxon>
        <taxon>Tupaia</taxon>
    </lineage>
</organism>